<name>A0A9X1DAA9_9SPHN</name>
<comment type="caution">
    <text evidence="2">The sequence shown here is derived from an EMBL/GenBank/DDBJ whole genome shotgun (WGS) entry which is preliminary data.</text>
</comment>
<dbReference type="PANTHER" id="PTHR35024">
    <property type="entry name" value="HYPOTHETICAL CYTOSOLIC PROTEIN"/>
    <property type="match status" value="1"/>
</dbReference>
<gene>
    <name evidence="2" type="ORF">KK488_05085</name>
</gene>
<dbReference type="InterPro" id="IPR007607">
    <property type="entry name" value="BacA/B"/>
</dbReference>
<dbReference type="AlphaFoldDB" id="A0A9X1DAA9"/>
<dbReference type="Pfam" id="PF04519">
    <property type="entry name" value="Bactofilin"/>
    <property type="match status" value="1"/>
</dbReference>
<sequence length="138" mass="14065">MFSRSRNSPSGAPPMATGAKHTPFSIIGGDVVITGNVEASVDLHIDGRIEGDLSCAALVQGPDSAIHGHVTARSARIGGLIEGSITAEELIVEASARITGEVTYDVISIATGGQIDGRMSHMGGARAAELKLVKSDAS</sequence>
<reference evidence="2" key="1">
    <citation type="submission" date="2021-05" db="EMBL/GenBank/DDBJ databases">
        <title>Genome of Sphingobium sp. strain.</title>
        <authorList>
            <person name="Fan R."/>
        </authorList>
    </citation>
    <scope>NUCLEOTIDE SEQUENCE</scope>
    <source>
        <strain evidence="2">H33</strain>
    </source>
</reference>
<organism evidence="2 3">
    <name type="scientific">Sphingobium nicotianae</name>
    <dbReference type="NCBI Taxonomy" id="2782607"/>
    <lineage>
        <taxon>Bacteria</taxon>
        <taxon>Pseudomonadati</taxon>
        <taxon>Pseudomonadota</taxon>
        <taxon>Alphaproteobacteria</taxon>
        <taxon>Sphingomonadales</taxon>
        <taxon>Sphingomonadaceae</taxon>
        <taxon>Sphingobium</taxon>
    </lineage>
</organism>
<dbReference type="PANTHER" id="PTHR35024:SF4">
    <property type="entry name" value="POLYMER-FORMING CYTOSKELETAL PROTEIN"/>
    <property type="match status" value="1"/>
</dbReference>
<proteinExistence type="inferred from homology"/>
<protein>
    <submittedName>
        <fullName evidence="2">Polymer-forming cytoskeletal protein</fullName>
    </submittedName>
</protein>
<keyword evidence="3" id="KW-1185">Reference proteome</keyword>
<comment type="similarity">
    <text evidence="1">Belongs to the bactofilin family.</text>
</comment>
<evidence type="ECO:0000313" key="2">
    <source>
        <dbReference type="EMBL" id="MBT2186317.1"/>
    </source>
</evidence>
<dbReference type="Proteomes" id="UP001138757">
    <property type="component" value="Unassembled WGS sequence"/>
</dbReference>
<dbReference type="EMBL" id="JAHGAW010000003">
    <property type="protein sequence ID" value="MBT2186317.1"/>
    <property type="molecule type" value="Genomic_DNA"/>
</dbReference>
<evidence type="ECO:0000313" key="3">
    <source>
        <dbReference type="Proteomes" id="UP001138757"/>
    </source>
</evidence>
<accession>A0A9X1DAA9</accession>
<evidence type="ECO:0000256" key="1">
    <source>
        <dbReference type="ARBA" id="ARBA00044755"/>
    </source>
</evidence>